<dbReference type="InterPro" id="IPR006062">
    <property type="entry name" value="His_biosynth"/>
</dbReference>
<dbReference type="InterPro" id="IPR011060">
    <property type="entry name" value="RibuloseP-bd_barrel"/>
</dbReference>
<accession>A0A1Y5IDL9</accession>
<evidence type="ECO:0000256" key="3">
    <source>
        <dbReference type="ARBA" id="ARBA00022605"/>
    </source>
</evidence>
<evidence type="ECO:0000256" key="8">
    <source>
        <dbReference type="SAM" id="MobiDB-lite"/>
    </source>
</evidence>
<dbReference type="InterPro" id="IPR011858">
    <property type="entry name" value="His6/HISN3"/>
</dbReference>
<comment type="subcellular location">
    <subcellularLocation>
        <location evidence="7">Plastid</location>
        <location evidence="7">Chloroplast</location>
    </subcellularLocation>
</comment>
<dbReference type="GO" id="GO:0000105">
    <property type="term" value="P:L-histidine biosynthetic process"/>
    <property type="evidence" value="ECO:0007669"/>
    <property type="project" value="UniProtKB-UniPathway"/>
</dbReference>
<dbReference type="InterPro" id="IPR044524">
    <property type="entry name" value="Isoase_HisA-like"/>
</dbReference>
<dbReference type="PANTHER" id="PTHR43090">
    <property type="entry name" value="1-(5-PHOSPHORIBOSYL)-5-[(5-PHOSPHORIBOSYLAMINO)METHYLIDENEAMINO] IMIDAZOLE-4-CARBOXAMIDE ISOMERASE"/>
    <property type="match status" value="1"/>
</dbReference>
<comment type="pathway">
    <text evidence="1 7">Amino-acid biosynthesis; L-histidine biosynthesis; L-histidine from 5-phospho-alpha-D-ribose 1-diphosphate: step 4/9.</text>
</comment>
<dbReference type="InterPro" id="IPR013785">
    <property type="entry name" value="Aldolase_TIM"/>
</dbReference>
<keyword evidence="7" id="KW-0150">Chloroplast</keyword>
<dbReference type="GO" id="GO:0009507">
    <property type="term" value="C:chloroplast"/>
    <property type="evidence" value="ECO:0007669"/>
    <property type="project" value="UniProtKB-SubCell"/>
</dbReference>
<keyword evidence="4 6" id="KW-0368">Histidine biosynthesis</keyword>
<reference evidence="9" key="1">
    <citation type="submission" date="2017-04" db="EMBL/GenBank/DDBJ databases">
        <title>Population genomics of picophytoplankton unveils novel chromosome hypervariability.</title>
        <authorList>
            <consortium name="DOE Joint Genome Institute"/>
            <person name="Blanc-Mathieu R."/>
            <person name="Krasovec M."/>
            <person name="Hebrard M."/>
            <person name="Yau S."/>
            <person name="Desgranges E."/>
            <person name="Martin J."/>
            <person name="Schackwitz W."/>
            <person name="Kuo A."/>
            <person name="Salin G."/>
            <person name="Donnadieu C."/>
            <person name="Desdevises Y."/>
            <person name="Sanchez-Ferandin S."/>
            <person name="Moreau H."/>
            <person name="Rivals E."/>
            <person name="Grigoriev I.V."/>
            <person name="Grimsley N."/>
            <person name="Eyre-Walker A."/>
            <person name="Piganeau G."/>
        </authorList>
    </citation>
    <scope>NUCLEOTIDE SEQUENCE [LARGE SCALE GENOMIC DNA]</scope>
    <source>
        <strain evidence="9">RCC 1115</strain>
    </source>
</reference>
<evidence type="ECO:0000256" key="7">
    <source>
        <dbReference type="RuleBase" id="RU364022"/>
    </source>
</evidence>
<evidence type="ECO:0000256" key="1">
    <source>
        <dbReference type="ARBA" id="ARBA00005133"/>
    </source>
</evidence>
<protein>
    <recommendedName>
        <fullName evidence="7">1-(5-phosphoribosyl)-5-[(5-phosphoribosylamino)methylideneamino] imidazole-4-carboxamide isomerase HISN3, chloroplastic</fullName>
        <ecNumber evidence="7">5.3.1.16</ecNumber>
    </recommendedName>
    <alternativeName>
        <fullName evidence="7">5-proFAR isomerase</fullName>
    </alternativeName>
    <alternativeName>
        <fullName evidence="7">Phosphoribosylformimino-5-aminoimidazole carboxamide ribotide isomerase</fullName>
    </alternativeName>
</protein>
<dbReference type="CDD" id="cd04723">
    <property type="entry name" value="HisA_HisF"/>
    <property type="match status" value="1"/>
</dbReference>
<name>A0A1Y5IDL9_OSTTA</name>
<comment type="catalytic activity">
    <reaction evidence="7">
        <text>1-(5-phospho-beta-D-ribosyl)-5-[(5-phospho-beta-D-ribosylamino)methylideneamino]imidazole-4-carboxamide = 5-[(5-phospho-1-deoxy-D-ribulos-1-ylimino)methylamino]-1-(5-phospho-beta-D-ribosyl)imidazole-4-carboxamide</text>
        <dbReference type="Rhea" id="RHEA:15469"/>
        <dbReference type="ChEBI" id="CHEBI:58435"/>
        <dbReference type="ChEBI" id="CHEBI:58525"/>
        <dbReference type="EC" id="5.3.1.16"/>
    </reaction>
</comment>
<keyword evidence="7" id="KW-0934">Plastid</keyword>
<dbReference type="GO" id="GO:0000162">
    <property type="term" value="P:L-tryptophan biosynthetic process"/>
    <property type="evidence" value="ECO:0007669"/>
    <property type="project" value="TreeGrafter"/>
</dbReference>
<dbReference type="NCBIfam" id="TIGR02129">
    <property type="entry name" value="hisA_euk"/>
    <property type="match status" value="1"/>
</dbReference>
<evidence type="ECO:0000256" key="5">
    <source>
        <dbReference type="ARBA" id="ARBA00023235"/>
    </source>
</evidence>
<keyword evidence="3 6" id="KW-0028">Amino-acid biosynthesis</keyword>
<dbReference type="UniPathway" id="UPA00031">
    <property type="reaction ID" value="UER00009"/>
</dbReference>
<dbReference type="Pfam" id="PF00977">
    <property type="entry name" value="His_biosynth"/>
    <property type="match status" value="1"/>
</dbReference>
<dbReference type="Proteomes" id="UP000195557">
    <property type="component" value="Unassembled WGS sequence"/>
</dbReference>
<keyword evidence="5 7" id="KW-0413">Isomerase</keyword>
<dbReference type="EMBL" id="KZ155778">
    <property type="protein sequence ID" value="OUS47626.1"/>
    <property type="molecule type" value="Genomic_DNA"/>
</dbReference>
<dbReference type="Gene3D" id="3.20.20.70">
    <property type="entry name" value="Aldolase class I"/>
    <property type="match status" value="1"/>
</dbReference>
<evidence type="ECO:0000256" key="2">
    <source>
        <dbReference type="ARBA" id="ARBA00009667"/>
    </source>
</evidence>
<evidence type="ECO:0000256" key="4">
    <source>
        <dbReference type="ARBA" id="ARBA00023102"/>
    </source>
</evidence>
<organism evidence="9">
    <name type="scientific">Ostreococcus tauri</name>
    <name type="common">Marine green alga</name>
    <dbReference type="NCBI Taxonomy" id="70448"/>
    <lineage>
        <taxon>Eukaryota</taxon>
        <taxon>Viridiplantae</taxon>
        <taxon>Chlorophyta</taxon>
        <taxon>Mamiellophyceae</taxon>
        <taxon>Mamiellales</taxon>
        <taxon>Bathycoccaceae</taxon>
        <taxon>Ostreococcus</taxon>
    </lineage>
</organism>
<dbReference type="PANTHER" id="PTHR43090:SF2">
    <property type="entry name" value="1-(5-PHOSPHORIBOSYL)-5-[(5-PHOSPHORIBOSYLAMINO)METHYLIDENEAMINO] IMIDAZOLE-4-CARBOXAMIDE ISOMERASE"/>
    <property type="match status" value="1"/>
</dbReference>
<dbReference type="AlphaFoldDB" id="A0A1Y5IDL9"/>
<gene>
    <name evidence="9" type="ORF">BE221DRAFT_71473</name>
</gene>
<dbReference type="GO" id="GO:0003949">
    <property type="term" value="F:1-(5-phosphoribosyl)-5-[(5-phosphoribosylamino)methylideneamino]imidazole-4-carboxamide isomerase activity"/>
    <property type="evidence" value="ECO:0007669"/>
    <property type="project" value="UniProtKB-EC"/>
</dbReference>
<sequence>MSTVSRAVRFRPCIDIHNGKVKQIVGSTLRDGTRPGDAASETPATNFETEIPSTAYAEMYKRDEIYGGHAILLSKDEATTRAAMEATRAFPGGLQIGGGVNPSNAKQFLDAGASHVIVTSYVFRDGMLNEDALSEMVRTVGPDKLVLDLSCRLDASDGQYKVVTDRWQNWTDLAVDSATMERLAKCCDEFLVHGVDVEGMKLGIDLKLVELLGAFCPIPVTYAGGARSLEDLELVKASGRGVVDITVGSALDCFGGALKYDDVVTWHNAQKELVVEQK</sequence>
<comment type="similarity">
    <text evidence="2 6">Belongs to the HisA/HisF family.</text>
</comment>
<dbReference type="SUPFAM" id="SSF51366">
    <property type="entry name" value="Ribulose-phoshate binding barrel"/>
    <property type="match status" value="1"/>
</dbReference>
<dbReference type="EC" id="5.3.1.16" evidence="7"/>
<evidence type="ECO:0000313" key="9">
    <source>
        <dbReference type="EMBL" id="OUS47626.1"/>
    </source>
</evidence>
<proteinExistence type="inferred from homology"/>
<feature type="region of interest" description="Disordered" evidence="8">
    <location>
        <begin position="27"/>
        <end position="47"/>
    </location>
</feature>
<dbReference type="eggNOG" id="KOG3055">
    <property type="taxonomic scope" value="Eukaryota"/>
</dbReference>
<evidence type="ECO:0000256" key="6">
    <source>
        <dbReference type="RuleBase" id="RU003657"/>
    </source>
</evidence>